<feature type="domain" description="Zinc finger DksA/TraR C4-type" evidence="6">
    <location>
        <begin position="111"/>
        <end position="141"/>
    </location>
</feature>
<dbReference type="Gene3D" id="1.20.120.910">
    <property type="entry name" value="DksA, coiled-coil domain"/>
    <property type="match status" value="1"/>
</dbReference>
<keyword evidence="2" id="KW-0863">Zinc-finger</keyword>
<dbReference type="InterPro" id="IPR000962">
    <property type="entry name" value="Znf_DskA_TraR"/>
</dbReference>
<dbReference type="InterPro" id="IPR037187">
    <property type="entry name" value="DnaK_N"/>
</dbReference>
<dbReference type="PANTHER" id="PTHR33823">
    <property type="entry name" value="RNA POLYMERASE-BINDING TRANSCRIPTION FACTOR DKSA-RELATED"/>
    <property type="match status" value="1"/>
</dbReference>
<evidence type="ECO:0000256" key="2">
    <source>
        <dbReference type="ARBA" id="ARBA00022771"/>
    </source>
</evidence>
<dbReference type="Pfam" id="PF01258">
    <property type="entry name" value="zf-dskA_traR"/>
    <property type="match status" value="1"/>
</dbReference>
<dbReference type="PROSITE" id="PS01102">
    <property type="entry name" value="ZF_DKSA_1"/>
    <property type="match status" value="1"/>
</dbReference>
<dbReference type="RefSeq" id="WP_350227680.1">
    <property type="nucleotide sequence ID" value="NZ_AP027729.1"/>
</dbReference>
<dbReference type="SUPFAM" id="SSF109635">
    <property type="entry name" value="DnaK suppressor protein DksA, alpha-hairpin domain"/>
    <property type="match status" value="1"/>
</dbReference>
<feature type="region of interest" description="Disordered" evidence="5">
    <location>
        <begin position="1"/>
        <end position="40"/>
    </location>
</feature>
<reference evidence="8" key="1">
    <citation type="journal article" date="2019" name="Int. J. Syst. Evol. Microbiol.">
        <title>The Global Catalogue of Microorganisms (GCM) 10K type strain sequencing project: providing services to taxonomists for standard genome sequencing and annotation.</title>
        <authorList>
            <consortium name="The Broad Institute Genomics Platform"/>
            <consortium name="The Broad Institute Genome Sequencing Center for Infectious Disease"/>
            <person name="Wu L."/>
            <person name="Ma J."/>
        </authorList>
    </citation>
    <scope>NUCLEOTIDE SEQUENCE [LARGE SCALE GENOMIC DNA]</scope>
    <source>
        <strain evidence="8">NBRC 108565</strain>
    </source>
</reference>
<accession>A0ABN6XAI1</accession>
<dbReference type="SUPFAM" id="SSF57716">
    <property type="entry name" value="Glucocorticoid receptor-like (DNA-binding domain)"/>
    <property type="match status" value="1"/>
</dbReference>
<evidence type="ECO:0000256" key="4">
    <source>
        <dbReference type="PROSITE-ProRule" id="PRU00510"/>
    </source>
</evidence>
<evidence type="ECO:0000313" key="7">
    <source>
        <dbReference type="EMBL" id="BDZ41705.1"/>
    </source>
</evidence>
<sequence length="141" mass="14733">MDHDQTSPPGVSACVPVPVPVPVPVTDPAAGRRPELESLHALRRSTTSRLASLRAESADIVEAARGQNGDDEHDPDGATVAFERAQVLALTRDAQTLLAEVDAAIARVDRGTYGVCEACGERIPAARLDARPTARACVGCA</sequence>
<feature type="compositionally biased region" description="Basic and acidic residues" evidence="5">
    <location>
        <begin position="30"/>
        <end position="40"/>
    </location>
</feature>
<gene>
    <name evidence="7" type="ORF">GCM10025865_10040</name>
</gene>
<proteinExistence type="predicted"/>
<organism evidence="7 8">
    <name type="scientific">Paraoerskovia sediminicola</name>
    <dbReference type="NCBI Taxonomy" id="1138587"/>
    <lineage>
        <taxon>Bacteria</taxon>
        <taxon>Bacillati</taxon>
        <taxon>Actinomycetota</taxon>
        <taxon>Actinomycetes</taxon>
        <taxon>Micrococcales</taxon>
        <taxon>Cellulomonadaceae</taxon>
        <taxon>Paraoerskovia</taxon>
    </lineage>
</organism>
<evidence type="ECO:0000256" key="3">
    <source>
        <dbReference type="ARBA" id="ARBA00022833"/>
    </source>
</evidence>
<dbReference type="Proteomes" id="UP001321475">
    <property type="component" value="Chromosome"/>
</dbReference>
<protein>
    <submittedName>
        <fullName evidence="7">DnaK suppressor protein</fullName>
    </submittedName>
</protein>
<dbReference type="PROSITE" id="PS51128">
    <property type="entry name" value="ZF_DKSA_2"/>
    <property type="match status" value="1"/>
</dbReference>
<feature type="zinc finger region" description="dksA C4-type" evidence="4">
    <location>
        <begin position="116"/>
        <end position="140"/>
    </location>
</feature>
<evidence type="ECO:0000256" key="1">
    <source>
        <dbReference type="ARBA" id="ARBA00022723"/>
    </source>
</evidence>
<name>A0ABN6XAI1_9CELL</name>
<dbReference type="InterPro" id="IPR020458">
    <property type="entry name" value="Znf_DskA_TraR_CS"/>
</dbReference>
<evidence type="ECO:0000256" key="5">
    <source>
        <dbReference type="SAM" id="MobiDB-lite"/>
    </source>
</evidence>
<keyword evidence="3" id="KW-0862">Zinc</keyword>
<evidence type="ECO:0000259" key="6">
    <source>
        <dbReference type="Pfam" id="PF01258"/>
    </source>
</evidence>
<evidence type="ECO:0000313" key="8">
    <source>
        <dbReference type="Proteomes" id="UP001321475"/>
    </source>
</evidence>
<keyword evidence="1" id="KW-0479">Metal-binding</keyword>
<keyword evidence="8" id="KW-1185">Reference proteome</keyword>
<dbReference type="EMBL" id="AP027729">
    <property type="protein sequence ID" value="BDZ41705.1"/>
    <property type="molecule type" value="Genomic_DNA"/>
</dbReference>